<accession>A0A845UCK1</accession>
<organism evidence="1">
    <name type="scientific">Acidithiobacillus ferrianus</name>
    <dbReference type="NCBI Taxonomy" id="2678518"/>
    <lineage>
        <taxon>Bacteria</taxon>
        <taxon>Pseudomonadati</taxon>
        <taxon>Pseudomonadota</taxon>
        <taxon>Acidithiobacillia</taxon>
        <taxon>Acidithiobacillales</taxon>
        <taxon>Acidithiobacillaceae</taxon>
        <taxon>Acidithiobacillus</taxon>
    </lineage>
</organism>
<evidence type="ECO:0000313" key="1">
    <source>
        <dbReference type="EMBL" id="NDU43487.1"/>
    </source>
</evidence>
<dbReference type="AlphaFoldDB" id="A0A845UCK1"/>
<dbReference type="EMBL" id="WNJL01000037">
    <property type="protein sequence ID" value="NDU43487.1"/>
    <property type="molecule type" value="Genomic_DNA"/>
</dbReference>
<comment type="caution">
    <text evidence="1">The sequence shown here is derived from an EMBL/GenBank/DDBJ whole genome shotgun (WGS) entry which is preliminary data.</text>
</comment>
<gene>
    <name evidence="1" type="ORF">GL267_12870</name>
</gene>
<name>A0A845UCK1_9PROT</name>
<proteinExistence type="predicted"/>
<sequence>MSNADDYETAPCTPILGEIENDIPLDWEIENAILDDLDAQLEDECLESIWSV</sequence>
<reference evidence="1" key="1">
    <citation type="submission" date="2019-11" db="EMBL/GenBank/DDBJ databases">
        <title>Acidithiobacillus ferrianus sp. nov.: a facultatively anaerobic and extremely acidophilic chemolithoautotroph.</title>
        <authorList>
            <person name="Norris P.R."/>
            <person name="Falagan C."/>
            <person name="Moya-Beltran A."/>
            <person name="Castro M."/>
            <person name="Quatrini R."/>
            <person name="Johnson D.B."/>
        </authorList>
    </citation>
    <scope>NUCLEOTIDE SEQUENCE [LARGE SCALE GENOMIC DNA]</scope>
    <source>
        <strain evidence="1">MG</strain>
    </source>
</reference>
<protein>
    <submittedName>
        <fullName evidence="1">Uncharacterized protein</fullName>
    </submittedName>
</protein>
<dbReference type="RefSeq" id="WP_163098674.1">
    <property type="nucleotide sequence ID" value="NZ_CP127523.1"/>
</dbReference>